<feature type="repeat" description="ANK" evidence="13">
    <location>
        <begin position="603"/>
        <end position="635"/>
    </location>
</feature>
<dbReference type="Gene3D" id="1.25.40.20">
    <property type="entry name" value="Ankyrin repeat-containing domain"/>
    <property type="match status" value="1"/>
</dbReference>
<keyword evidence="5 14" id="KW-0812">Transmembrane</keyword>
<dbReference type="Pfam" id="PF00520">
    <property type="entry name" value="Ion_trans"/>
    <property type="match status" value="1"/>
</dbReference>
<feature type="domain" description="KHA" evidence="17">
    <location>
        <begin position="833"/>
        <end position="903"/>
    </location>
</feature>
<evidence type="ECO:0000256" key="12">
    <source>
        <dbReference type="ARBA" id="ARBA00023303"/>
    </source>
</evidence>
<dbReference type="FunFam" id="1.10.287.70:FF:000123">
    <property type="entry name" value="Potassium channel KAT3"/>
    <property type="match status" value="1"/>
</dbReference>
<evidence type="ECO:0000313" key="18">
    <source>
        <dbReference type="EnsemblPlants" id="Kaladp0095s0475.1.v1.1"/>
    </source>
</evidence>
<evidence type="ECO:0000256" key="11">
    <source>
        <dbReference type="ARBA" id="ARBA00023136"/>
    </source>
</evidence>
<comment type="subunit">
    <text evidence="14">The potassium channel is composed of a homo- or heterotetrameric complex of pore-forming subunits.</text>
</comment>
<comment type="domain">
    <text evidence="14">The KHA domain (rich in hydrophobic and acidic residues) present in the C-terminal part is likely to be important for tetramerization.</text>
</comment>
<dbReference type="PANTHER" id="PTHR45743:SF42">
    <property type="entry name" value="POTASSIUM CHANNEL"/>
    <property type="match status" value="1"/>
</dbReference>
<keyword evidence="4 14" id="KW-0633">Potassium transport</keyword>
<dbReference type="InterPro" id="IPR000595">
    <property type="entry name" value="cNMP-bd_dom"/>
</dbReference>
<feature type="transmembrane region" description="Helical" evidence="14">
    <location>
        <begin position="78"/>
        <end position="98"/>
    </location>
</feature>
<keyword evidence="19" id="KW-1185">Reference proteome</keyword>
<evidence type="ECO:0000259" key="16">
    <source>
        <dbReference type="PROSITE" id="PS50042"/>
    </source>
</evidence>
<feature type="repeat" description="ANK" evidence="13">
    <location>
        <begin position="667"/>
        <end position="699"/>
    </location>
</feature>
<keyword evidence="8 14" id="KW-0630">Potassium</keyword>
<evidence type="ECO:0000256" key="1">
    <source>
        <dbReference type="ARBA" id="ARBA00004141"/>
    </source>
</evidence>
<dbReference type="InterPro" id="IPR036770">
    <property type="entry name" value="Ankyrin_rpt-contain_sf"/>
</dbReference>
<name>A0A7N0V356_KALFE</name>
<dbReference type="InterPro" id="IPR002110">
    <property type="entry name" value="Ankyrin_rpt"/>
</dbReference>
<keyword evidence="3 14" id="KW-0813">Transport</keyword>
<comment type="caution">
    <text evidence="14">Lacks conserved residue(s) required for the propagation of feature annotation.</text>
</comment>
<evidence type="ECO:0000256" key="14">
    <source>
        <dbReference type="RuleBase" id="RU369015"/>
    </source>
</evidence>
<evidence type="ECO:0000256" key="9">
    <source>
        <dbReference type="ARBA" id="ARBA00022989"/>
    </source>
</evidence>
<dbReference type="Gene3D" id="1.10.287.630">
    <property type="entry name" value="Helix hairpin bin"/>
    <property type="match status" value="1"/>
</dbReference>
<evidence type="ECO:0000256" key="10">
    <source>
        <dbReference type="ARBA" id="ARBA00023065"/>
    </source>
</evidence>
<feature type="transmembrane region" description="Helical" evidence="14">
    <location>
        <begin position="110"/>
        <end position="128"/>
    </location>
</feature>
<feature type="compositionally biased region" description="Polar residues" evidence="15">
    <location>
        <begin position="722"/>
        <end position="739"/>
    </location>
</feature>
<reference evidence="18" key="1">
    <citation type="submission" date="2021-01" db="UniProtKB">
        <authorList>
            <consortium name="EnsemblPlants"/>
        </authorList>
    </citation>
    <scope>IDENTIFICATION</scope>
</reference>
<keyword evidence="7 14" id="KW-0851">Voltage-gated channel</keyword>
<evidence type="ECO:0000256" key="3">
    <source>
        <dbReference type="ARBA" id="ARBA00022448"/>
    </source>
</evidence>
<evidence type="ECO:0000259" key="17">
    <source>
        <dbReference type="PROSITE" id="PS51490"/>
    </source>
</evidence>
<dbReference type="GO" id="GO:0034702">
    <property type="term" value="C:monoatomic ion channel complex"/>
    <property type="evidence" value="ECO:0007669"/>
    <property type="project" value="UniProtKB-KW"/>
</dbReference>
<dbReference type="Gene3D" id="1.10.287.70">
    <property type="match status" value="1"/>
</dbReference>
<dbReference type="PANTHER" id="PTHR45743">
    <property type="entry name" value="POTASSIUM CHANNEL AKT1"/>
    <property type="match status" value="1"/>
</dbReference>
<organism evidence="18 19">
    <name type="scientific">Kalanchoe fedtschenkoi</name>
    <name type="common">Lavender scallops</name>
    <name type="synonym">South American air plant</name>
    <dbReference type="NCBI Taxonomy" id="63787"/>
    <lineage>
        <taxon>Eukaryota</taxon>
        <taxon>Viridiplantae</taxon>
        <taxon>Streptophyta</taxon>
        <taxon>Embryophyta</taxon>
        <taxon>Tracheophyta</taxon>
        <taxon>Spermatophyta</taxon>
        <taxon>Magnoliopsida</taxon>
        <taxon>eudicotyledons</taxon>
        <taxon>Gunneridae</taxon>
        <taxon>Pentapetalae</taxon>
        <taxon>Saxifragales</taxon>
        <taxon>Crassulaceae</taxon>
        <taxon>Kalanchoe</taxon>
    </lineage>
</organism>
<dbReference type="FunFam" id="2.60.120.10:FF:000074">
    <property type="entry name" value="Potassium channel KAT2"/>
    <property type="match status" value="1"/>
</dbReference>
<dbReference type="PROSITE" id="PS50297">
    <property type="entry name" value="ANK_REP_REGION"/>
    <property type="match status" value="3"/>
</dbReference>
<dbReference type="SMART" id="SM00100">
    <property type="entry name" value="cNMP"/>
    <property type="match status" value="1"/>
</dbReference>
<dbReference type="Pfam" id="PF00027">
    <property type="entry name" value="cNMP_binding"/>
    <property type="match status" value="1"/>
</dbReference>
<accession>A0A7N0V356</accession>
<dbReference type="CDD" id="cd00038">
    <property type="entry name" value="CAP_ED"/>
    <property type="match status" value="1"/>
</dbReference>
<dbReference type="EnsemblPlants" id="Kaladp0095s0475.1.v1.1">
    <property type="protein sequence ID" value="Kaladp0095s0475.1.v1.1"/>
    <property type="gene ID" value="Kaladp0095s0475.v1.1"/>
</dbReference>
<evidence type="ECO:0000313" key="19">
    <source>
        <dbReference type="Proteomes" id="UP000594263"/>
    </source>
</evidence>
<dbReference type="Pfam" id="PF12796">
    <property type="entry name" value="Ank_2"/>
    <property type="match status" value="2"/>
</dbReference>
<dbReference type="GO" id="GO:0005249">
    <property type="term" value="F:voltage-gated potassium channel activity"/>
    <property type="evidence" value="ECO:0007669"/>
    <property type="project" value="UniProtKB-UniRule"/>
</dbReference>
<evidence type="ECO:0000256" key="13">
    <source>
        <dbReference type="PROSITE-ProRule" id="PRU00023"/>
    </source>
</evidence>
<dbReference type="SUPFAM" id="SSF81324">
    <property type="entry name" value="Voltage-gated potassium channels"/>
    <property type="match status" value="1"/>
</dbReference>
<dbReference type="PROSITE" id="PS50042">
    <property type="entry name" value="CNMP_BINDING_3"/>
    <property type="match status" value="1"/>
</dbReference>
<evidence type="ECO:0000256" key="5">
    <source>
        <dbReference type="ARBA" id="ARBA00022692"/>
    </source>
</evidence>
<dbReference type="AlphaFoldDB" id="A0A7N0V356"/>
<comment type="domain">
    <text evidence="14">The segment S4 is probably the voltage-sensor and is characterized by a series of positively charged amino acids. The pore-forming region H5 is enclosed by the transmembrane segments S5 and S6 in the Shaker-type (1P/6TM) and contains the GYGD signature motif which seems to be involved in potassium selectivity.</text>
</comment>
<keyword evidence="10 14" id="KW-0406">Ion transport</keyword>
<keyword evidence="13" id="KW-0040">ANK repeat</keyword>
<keyword evidence="11 14" id="KW-0472">Membrane</keyword>
<dbReference type="Gene3D" id="2.60.120.10">
    <property type="entry name" value="Jelly Rolls"/>
    <property type="match status" value="1"/>
</dbReference>
<evidence type="ECO:0000256" key="15">
    <source>
        <dbReference type="SAM" id="MobiDB-lite"/>
    </source>
</evidence>
<comment type="subcellular location">
    <subcellularLocation>
        <location evidence="1 14">Membrane</location>
        <topology evidence="1 14">Multi-pass membrane protein</topology>
    </subcellularLocation>
</comment>
<keyword evidence="6 14" id="KW-0631">Potassium channel</keyword>
<dbReference type="Pfam" id="PF11834">
    <property type="entry name" value="KHA"/>
    <property type="match status" value="1"/>
</dbReference>
<evidence type="ECO:0000256" key="7">
    <source>
        <dbReference type="ARBA" id="ARBA00022882"/>
    </source>
</evidence>
<dbReference type="OMA" id="SHRNGME"/>
<keyword evidence="9 14" id="KW-1133">Transmembrane helix</keyword>
<evidence type="ECO:0000256" key="4">
    <source>
        <dbReference type="ARBA" id="ARBA00022538"/>
    </source>
</evidence>
<dbReference type="SMART" id="SM00248">
    <property type="entry name" value="ANK"/>
    <property type="match status" value="5"/>
</dbReference>
<dbReference type="Proteomes" id="UP000594263">
    <property type="component" value="Unplaced"/>
</dbReference>
<dbReference type="Gramene" id="Kaladp0095s0475.1.v1.1">
    <property type="protein sequence ID" value="Kaladp0095s0475.1.v1.1"/>
    <property type="gene ID" value="Kaladp0095s0475.v1.1"/>
</dbReference>
<dbReference type="InterPro" id="IPR003938">
    <property type="entry name" value="K_chnl_volt-dep_EAG/ELK/ERG"/>
</dbReference>
<dbReference type="PROSITE" id="PS50088">
    <property type="entry name" value="ANK_REPEAT"/>
    <property type="match status" value="3"/>
</dbReference>
<dbReference type="SUPFAM" id="SSF51206">
    <property type="entry name" value="cAMP-binding domain-like"/>
    <property type="match status" value="1"/>
</dbReference>
<dbReference type="InterPro" id="IPR018490">
    <property type="entry name" value="cNMP-bd_dom_sf"/>
</dbReference>
<evidence type="ECO:0000256" key="2">
    <source>
        <dbReference type="ARBA" id="ARBA00007929"/>
    </source>
</evidence>
<dbReference type="InterPro" id="IPR021789">
    <property type="entry name" value="KHA_dom"/>
</dbReference>
<feature type="repeat" description="ANK" evidence="13">
    <location>
        <begin position="570"/>
        <end position="602"/>
    </location>
</feature>
<keyword evidence="12 14" id="KW-0407">Ion channel</keyword>
<dbReference type="SUPFAM" id="SSF48403">
    <property type="entry name" value="Ankyrin repeat"/>
    <property type="match status" value="1"/>
</dbReference>
<dbReference type="InterPro" id="IPR014710">
    <property type="entry name" value="RmlC-like_jellyroll"/>
</dbReference>
<comment type="function">
    <text evidence="14">Potassium channel.</text>
</comment>
<evidence type="ECO:0000256" key="6">
    <source>
        <dbReference type="ARBA" id="ARBA00022826"/>
    </source>
</evidence>
<protein>
    <recommendedName>
        <fullName evidence="14">Potassium channel</fullName>
    </recommendedName>
</protein>
<dbReference type="InterPro" id="IPR005821">
    <property type="entry name" value="Ion_trans_dom"/>
</dbReference>
<dbReference type="InterPro" id="IPR045319">
    <property type="entry name" value="KAT/AKT"/>
</dbReference>
<feature type="region of interest" description="Disordered" evidence="15">
    <location>
        <begin position="722"/>
        <end position="755"/>
    </location>
</feature>
<dbReference type="PROSITE" id="PS51490">
    <property type="entry name" value="KHA"/>
    <property type="match status" value="1"/>
</dbReference>
<evidence type="ECO:0000256" key="8">
    <source>
        <dbReference type="ARBA" id="ARBA00022958"/>
    </source>
</evidence>
<proteinExistence type="inferred from homology"/>
<sequence>MLRRDLGKFGGWMTTCRGDRDQSMAGVRRDEVAAGDDDDGSSMSGILPPLGARSNRRIRLRRYIISPFDSRYRLWDNFLVLLVFYTAWVCPFEFGFLHKPVRALSIADNVVNAFFAVDIVLTFFVAYLDKTSYLLIDDHKKIALRYMKTWLAFDIIATFPSELVRSTLPPPLQTYGYFNILRLWRLRRVSAMFARLEKDRNFSYFWVRCAKLIFVNLFVVHFAACCFYLIADLYGDPKRTWIGYPDDENDFHTRSVLDNYVTSIYWSITTLTTTGYGDLHAVNTKEMIFDTFYMLFNLGLTSYTIGNMTNLIVQGTSRTRQFRDRIHAASNFAKRNQLPVRLQEQMLAHLSLKYRTNSEGLHQQEILDSLPKAIQSSISNFLFYSVVDKVYLFRGISNDLLFQLVSEMKPEYFPPKEDVILQNEAPTDMYILVSGAVDVIMQRNGIEQVVGELKTADICGEVGVLCYRPQLFTFRTKRLCQLLRMNRTSFFNILQANIGDGTVIMKNLLQHLKDGRDPITEEILIDTEKMLARGKMDVPLSLCFAAARGDDLLLHQLLRRGLDANELESGGRSALHIAASLGSEHCVALLIEYGANPNIKDSEGATPLWDAIMGKHDHVIKLLIDNGAKLSSGDVGHYACVAAEQNDLSLLKDIIKYGGDVTLPNCWGTTALHAAVSEGNIEIVKFLMDQGADVDKQDVHGWTPRDLAEHQSHDNIIALFSTKQIKTQNNPQDTTTSKQPPACYNSPRKKSVSVSHLPKYNSEPAITPPFQGKVVPVPELPSGASNVRRRSSSFQNSLFGLLSSVNKGDMGLTSHHSGYPSTAVTDINKTVARVTISCRECESTRKLVLLPQTLQELLDVGAKKFGINPTKVITEDGVEIDDIEVIRDGDNLILVESHPSENM</sequence>
<comment type="similarity">
    <text evidence="2 14">Belongs to the potassium channel family. Plant (TC 1.A.1.4) subfamily.</text>
</comment>
<dbReference type="PRINTS" id="PR01463">
    <property type="entry name" value="EAGCHANLFMLY"/>
</dbReference>
<feature type="transmembrane region" description="Helical" evidence="14">
    <location>
        <begin position="205"/>
        <end position="231"/>
    </location>
</feature>
<feature type="domain" description="Cyclic nucleotide-binding" evidence="16">
    <location>
        <begin position="392"/>
        <end position="494"/>
    </location>
</feature>